<proteinExistence type="inferred from homology"/>
<keyword evidence="2 4" id="KW-0238">DNA-binding</keyword>
<evidence type="ECO:0000256" key="1">
    <source>
        <dbReference type="ARBA" id="ARBA00023015"/>
    </source>
</evidence>
<dbReference type="EMBL" id="WBXO01000013">
    <property type="protein sequence ID" value="KAB2951296.1"/>
    <property type="molecule type" value="Genomic_DNA"/>
</dbReference>
<keyword evidence="7" id="KW-1185">Reference proteome</keyword>
<dbReference type="InterPro" id="IPR036390">
    <property type="entry name" value="WH_DNA-bd_sf"/>
</dbReference>
<comment type="caution">
    <text evidence="6">The sequence shown here is derived from an EMBL/GenBank/DDBJ whole genome shotgun (WGS) entry which is preliminary data.</text>
</comment>
<dbReference type="OrthoDB" id="9800374at2"/>
<evidence type="ECO:0000256" key="5">
    <source>
        <dbReference type="SAM" id="Coils"/>
    </source>
</evidence>
<dbReference type="Gene3D" id="1.10.10.10">
    <property type="entry name" value="Winged helix-like DNA-binding domain superfamily/Winged helix DNA-binding domain"/>
    <property type="match status" value="1"/>
</dbReference>
<dbReference type="AlphaFoldDB" id="A0A6I0ERJ4"/>
<keyword evidence="3 4" id="KW-0804">Transcription</keyword>
<keyword evidence="5" id="KW-0175">Coiled coil</keyword>
<comment type="similarity">
    <text evidence="4">Belongs to the GbsR family.</text>
</comment>
<dbReference type="InterPro" id="IPR052362">
    <property type="entry name" value="HTH-GbsR_regulator"/>
</dbReference>
<dbReference type="Proteomes" id="UP000468766">
    <property type="component" value="Unassembled WGS sequence"/>
</dbReference>
<name>A0A6I0ERJ4_9FIRM</name>
<dbReference type="InterPro" id="IPR026282">
    <property type="entry name" value="MJ1563"/>
</dbReference>
<feature type="coiled-coil region" evidence="5">
    <location>
        <begin position="125"/>
        <end position="162"/>
    </location>
</feature>
<sequence>MKVCTNDEGGKAVNAEERIEKARERVIEALSKNMDLYGVTPSIGRLYGILYFNDGPMTLEEMSDALGMSKTSMSTGVKTLTDLKMVEKTWKKGVRKDLYRVEEDWYETFSEFFCIKWRKGSDMNLAAIERSLTELQAVIADEESSEEVKAVAQKDIERLQQAQEYYHWLNRLVDAFETGEIFNHIPRKE</sequence>
<dbReference type="PIRSF" id="PIRSF006707">
    <property type="entry name" value="MJ1563"/>
    <property type="match status" value="1"/>
</dbReference>
<keyword evidence="1 4" id="KW-0805">Transcription regulation</keyword>
<evidence type="ECO:0000256" key="4">
    <source>
        <dbReference type="PIRNR" id="PIRNR006707"/>
    </source>
</evidence>
<gene>
    <name evidence="6" type="ORF">F9B85_13080</name>
</gene>
<evidence type="ECO:0000256" key="2">
    <source>
        <dbReference type="ARBA" id="ARBA00023125"/>
    </source>
</evidence>
<evidence type="ECO:0000256" key="3">
    <source>
        <dbReference type="ARBA" id="ARBA00023163"/>
    </source>
</evidence>
<dbReference type="InterPro" id="IPR036388">
    <property type="entry name" value="WH-like_DNA-bd_sf"/>
</dbReference>
<reference evidence="6 7" key="1">
    <citation type="submission" date="2019-10" db="EMBL/GenBank/DDBJ databases">
        <title>Whole-genome sequence of the extremophile Heliorestis acidaminivorans DSM 24790.</title>
        <authorList>
            <person name="Kyndt J.A."/>
            <person name="Meyer T.E."/>
        </authorList>
    </citation>
    <scope>NUCLEOTIDE SEQUENCE [LARGE SCALE GENOMIC DNA]</scope>
    <source>
        <strain evidence="6 7">DSM 24790</strain>
    </source>
</reference>
<protein>
    <recommendedName>
        <fullName evidence="4">HTH-type transcriptional regulator</fullName>
    </recommendedName>
</protein>
<dbReference type="NCBIfam" id="NF047500">
    <property type="entry name" value="choline_R_CudC"/>
    <property type="match status" value="1"/>
</dbReference>
<organism evidence="6 7">
    <name type="scientific">Heliorestis acidaminivorans</name>
    <dbReference type="NCBI Taxonomy" id="553427"/>
    <lineage>
        <taxon>Bacteria</taxon>
        <taxon>Bacillati</taxon>
        <taxon>Bacillota</taxon>
        <taxon>Clostridia</taxon>
        <taxon>Eubacteriales</taxon>
        <taxon>Heliobacteriaceae</taxon>
        <taxon>Heliorestis</taxon>
    </lineage>
</organism>
<dbReference type="SUPFAM" id="SSF46785">
    <property type="entry name" value="Winged helix' DNA-binding domain"/>
    <property type="match status" value="1"/>
</dbReference>
<dbReference type="PANTHER" id="PTHR38465:SF1">
    <property type="entry name" value="HTH-TYPE TRANSCRIPTIONAL REGULATOR MJ1563-RELATED"/>
    <property type="match status" value="1"/>
</dbReference>
<evidence type="ECO:0000313" key="7">
    <source>
        <dbReference type="Proteomes" id="UP000468766"/>
    </source>
</evidence>
<dbReference type="GO" id="GO:0003677">
    <property type="term" value="F:DNA binding"/>
    <property type="evidence" value="ECO:0007669"/>
    <property type="project" value="UniProtKB-UniRule"/>
</dbReference>
<dbReference type="PANTHER" id="PTHR38465">
    <property type="entry name" value="HTH-TYPE TRANSCRIPTIONAL REGULATOR MJ1563-RELATED"/>
    <property type="match status" value="1"/>
</dbReference>
<accession>A0A6I0ERJ4</accession>
<evidence type="ECO:0000313" key="6">
    <source>
        <dbReference type="EMBL" id="KAB2951296.1"/>
    </source>
</evidence>